<dbReference type="RefSeq" id="WP_023791855.1">
    <property type="nucleotide sequence ID" value="NC_023003.1"/>
</dbReference>
<dbReference type="eggNOG" id="COG1266">
    <property type="taxonomic scope" value="Bacteria"/>
</dbReference>
<keyword evidence="1" id="KW-0812">Transmembrane</keyword>
<dbReference type="GO" id="GO:0008233">
    <property type="term" value="F:peptidase activity"/>
    <property type="evidence" value="ECO:0007669"/>
    <property type="project" value="UniProtKB-KW"/>
</dbReference>
<dbReference type="GO" id="GO:0006508">
    <property type="term" value="P:proteolysis"/>
    <property type="evidence" value="ECO:0007669"/>
    <property type="project" value="UniProtKB-KW"/>
</dbReference>
<keyword evidence="3" id="KW-1185">Reference proteome</keyword>
<keyword evidence="1" id="KW-0472">Membrane</keyword>
<feature type="transmembrane region" description="Helical" evidence="1">
    <location>
        <begin position="841"/>
        <end position="862"/>
    </location>
</feature>
<feature type="transmembrane region" description="Helical" evidence="1">
    <location>
        <begin position="1030"/>
        <end position="1047"/>
    </location>
</feature>
<protein>
    <submittedName>
        <fullName evidence="2">CAAX prenyl protease family enzyme</fullName>
    </submittedName>
</protein>
<feature type="transmembrane region" description="Helical" evidence="1">
    <location>
        <begin position="957"/>
        <end position="979"/>
    </location>
</feature>
<keyword evidence="2" id="KW-0645">Protease</keyword>
<dbReference type="Proteomes" id="UP000018769">
    <property type="component" value="Chromosome I"/>
</dbReference>
<evidence type="ECO:0000313" key="3">
    <source>
        <dbReference type="Proteomes" id="UP000018769"/>
    </source>
</evidence>
<organism evidence="2 3">
    <name type="scientific">Candidatus Babela massiliensis</name>
    <dbReference type="NCBI Taxonomy" id="673862"/>
    <lineage>
        <taxon>Bacteria</taxon>
        <taxon>Candidatus Babelota</taxon>
        <taxon>Candidatus Babeliae</taxon>
        <taxon>Candidatus Babeliales</taxon>
        <taxon>Candidatus Babeliaceae</taxon>
        <taxon>Candidatus Babela</taxon>
    </lineage>
</organism>
<reference evidence="2 3" key="1">
    <citation type="journal article" date="2015" name="Biol. Direct">
        <title>Babela massiliensis, a representative of a widespread bacterial phylum with unusual adaptations to parasitism in amoebae.</title>
        <authorList>
            <person name="Pagnier I."/>
            <person name="Yutin N."/>
            <person name="Croce O."/>
            <person name="Makarova K.S."/>
            <person name="Wolf Y.I."/>
            <person name="Benamar S."/>
            <person name="Raoult D."/>
            <person name="Koonin E.V."/>
            <person name="La Scola B."/>
        </authorList>
    </citation>
    <scope>NUCLEOTIDE SEQUENCE [LARGE SCALE GENOMIC DNA]</scope>
    <source>
        <strain evidence="3">BABL1</strain>
    </source>
</reference>
<dbReference type="AlphaFoldDB" id="V6DJ62"/>
<accession>V6DJ62</accession>
<proteinExistence type="predicted"/>
<dbReference type="HOGENOM" id="CLU_276780_0_0_7"/>
<feature type="transmembrane region" description="Helical" evidence="1">
    <location>
        <begin position="999"/>
        <end position="1018"/>
    </location>
</feature>
<name>V6DJ62_9BACT</name>
<gene>
    <name evidence="2" type="ORF">BABL1_gene_467</name>
</gene>
<feature type="transmembrane region" description="Helical" evidence="1">
    <location>
        <begin position="595"/>
        <end position="613"/>
    </location>
</feature>
<feature type="transmembrane region" description="Helical" evidence="1">
    <location>
        <begin position="245"/>
        <end position="264"/>
    </location>
</feature>
<feature type="transmembrane region" description="Helical" evidence="1">
    <location>
        <begin position="276"/>
        <end position="300"/>
    </location>
</feature>
<feature type="transmembrane region" description="Helical" evidence="1">
    <location>
        <begin position="364"/>
        <end position="389"/>
    </location>
</feature>
<feature type="transmembrane region" description="Helical" evidence="1">
    <location>
        <begin position="502"/>
        <end position="520"/>
    </location>
</feature>
<feature type="transmembrane region" description="Helical" evidence="1">
    <location>
        <begin position="1103"/>
        <end position="1127"/>
    </location>
</feature>
<feature type="transmembrane region" description="Helical" evidence="1">
    <location>
        <begin position="401"/>
        <end position="421"/>
    </location>
</feature>
<feature type="transmembrane region" description="Helical" evidence="1">
    <location>
        <begin position="916"/>
        <end position="937"/>
    </location>
</feature>
<evidence type="ECO:0000256" key="1">
    <source>
        <dbReference type="SAM" id="Phobius"/>
    </source>
</evidence>
<feature type="transmembrane region" description="Helical" evidence="1">
    <location>
        <begin position="1053"/>
        <end position="1070"/>
    </location>
</feature>
<dbReference type="KEGG" id="dpb:BABL1_gene_467"/>
<keyword evidence="1" id="KW-1133">Transmembrane helix</keyword>
<feature type="transmembrane region" description="Helical" evidence="1">
    <location>
        <begin position="1077"/>
        <end position="1097"/>
    </location>
</feature>
<feature type="transmembrane region" description="Helical" evidence="1">
    <location>
        <begin position="532"/>
        <end position="550"/>
    </location>
</feature>
<dbReference type="OrthoDB" id="1550341at2"/>
<keyword evidence="2" id="KW-0378">Hydrolase</keyword>
<feature type="transmembrane region" description="Helical" evidence="1">
    <location>
        <begin position="451"/>
        <end position="471"/>
    </location>
</feature>
<feature type="transmembrane region" description="Helical" evidence="1">
    <location>
        <begin position="320"/>
        <end position="343"/>
    </location>
</feature>
<sequence>MNKLAFKKSILWLLFLTLSLLSSYVAITYFTKAIPLLKIQINSDKNKILKKARKLSAKYGIGPKDFKQSAYFICEHNIQNYIELELNQASSIEDIIEKKLYYPYTWQVRHFQEYNANESVIKFTPEGKFYGFIEHISENEPGSSLSEEEAQAIIKNFLNKETSIDLNEYTLISHSSEHRINGRTDHTFIYQKNLMTPCLKHCLTLSICGNKVTVMNHYIDIPEVFMRKFDQLKSSSEWINTCANMTVYTLYIFLGLLVGLLYLIKKNLLITRPAIMLGFVLAITELFYKLNEIPLSWFYYNTANSLSSHQINYIGGNLTMFIVYIFLYVSTIAVAEGLTRRAFKNHIQFWKILRPSVISTYQTIIQIIVSYLILPIYITFIILFYTFVIKYFGWWSPSTSLINPNILSIYLPGFSVVTYSLRSSIWQECLFRAIPLSFCSIISEEKKYKNVVLFLGLIIQAIIFGSMNTTYLTIPNYIKIIELIIPSFMLGLVYLKWGLLPPILINFTYNTLFLSLPILISKNSNTHIDKLVIILSLMLPLIIVLISKLVSKLRLNNTNPEKIYNGEWQSSRSTSKDLYIDLEKEPAYKHINYKIIYILTTISITLLLAWPSFSQLPNNTKTMQLTRQEAINIAKSFLKKKDINIEDNQKEINTDSNSWSTLTLLENTKEDVLIEKLVLQENSNLYNLLYDLNYLKGLQWIVRFVKFHGTQAEKTEEHIIHISSTKSITRYKHIVFDQISGRYLTQEQAKSLATTFIQDKFKVNISNIVEVSAKDTQKQNRKDWIFIFKDISPEINNKLKDLQPTIVINIAGEEIVDAYKKMNISQIISREEQNQEQIGNIVSAITSTLFLIFMIIALIQFLSLYKMNKFKLSSVNLFFTLYTIILVIKRSLNFPEIISNFSTSKPFYFQLISSEFMYFIYIISSAIGVSLIFGIILSKHHKNYIIPKINQETSQGILLGISLGIIITGITILIEYIIYPSKPVSIISTLNSFYPIALYSLNHIVNYINTTLYLMFIAKLAEYKTNIRSLLIITLSICTIVPIDINIKLDQWLIMISVISIVLFIIYTKIIKYNFSLIPITYACIYQLSLIKSYLISDCSICYFSGLPIVITLILISLCSLILFNFLKSKSNYELKSSNITIPTTIVH</sequence>
<dbReference type="EMBL" id="HG793133">
    <property type="protein sequence ID" value="CDK30551.1"/>
    <property type="molecule type" value="Genomic_DNA"/>
</dbReference>
<evidence type="ECO:0000313" key="2">
    <source>
        <dbReference type="EMBL" id="CDK30551.1"/>
    </source>
</evidence>
<dbReference type="STRING" id="673862.BABL1_gene_467"/>